<comment type="caution">
    <text evidence="2">The sequence shown here is derived from an EMBL/GenBank/DDBJ whole genome shotgun (WGS) entry which is preliminary data.</text>
</comment>
<dbReference type="EMBL" id="JAQJZL010000009">
    <property type="protein sequence ID" value="KAJ6038304.1"/>
    <property type="molecule type" value="Genomic_DNA"/>
</dbReference>
<dbReference type="AlphaFoldDB" id="A0AAD6IA80"/>
<evidence type="ECO:0000313" key="3">
    <source>
        <dbReference type="Proteomes" id="UP001219568"/>
    </source>
</evidence>
<reference evidence="2" key="1">
    <citation type="journal article" date="2023" name="IMA Fungus">
        <title>Comparative genomic study of the Penicillium genus elucidates a diverse pangenome and 15 lateral gene transfer events.</title>
        <authorList>
            <person name="Petersen C."/>
            <person name="Sorensen T."/>
            <person name="Nielsen M.R."/>
            <person name="Sondergaard T.E."/>
            <person name="Sorensen J.L."/>
            <person name="Fitzpatrick D.A."/>
            <person name="Frisvad J.C."/>
            <person name="Nielsen K.L."/>
        </authorList>
    </citation>
    <scope>NUCLEOTIDE SEQUENCE</scope>
    <source>
        <strain evidence="2">IBT 15450</strain>
    </source>
</reference>
<name>A0AAD6IA80_PENCN</name>
<evidence type="ECO:0000313" key="2">
    <source>
        <dbReference type="EMBL" id="KAJ6038304.1"/>
    </source>
</evidence>
<protein>
    <submittedName>
        <fullName evidence="2">Uncharacterized protein</fullName>
    </submittedName>
</protein>
<organism evidence="2 3">
    <name type="scientific">Penicillium canescens</name>
    <dbReference type="NCBI Taxonomy" id="5083"/>
    <lineage>
        <taxon>Eukaryota</taxon>
        <taxon>Fungi</taxon>
        <taxon>Dikarya</taxon>
        <taxon>Ascomycota</taxon>
        <taxon>Pezizomycotina</taxon>
        <taxon>Eurotiomycetes</taxon>
        <taxon>Eurotiomycetidae</taxon>
        <taxon>Eurotiales</taxon>
        <taxon>Aspergillaceae</taxon>
        <taxon>Penicillium</taxon>
    </lineage>
</organism>
<keyword evidence="3" id="KW-1185">Reference proteome</keyword>
<reference evidence="2" key="2">
    <citation type="submission" date="2023-01" db="EMBL/GenBank/DDBJ databases">
        <authorList>
            <person name="Petersen C."/>
        </authorList>
    </citation>
    <scope>NUCLEOTIDE SEQUENCE</scope>
    <source>
        <strain evidence="2">IBT 15450</strain>
    </source>
</reference>
<proteinExistence type="predicted"/>
<evidence type="ECO:0000256" key="1">
    <source>
        <dbReference type="SAM" id="MobiDB-lite"/>
    </source>
</evidence>
<dbReference type="Proteomes" id="UP001219568">
    <property type="component" value="Unassembled WGS sequence"/>
</dbReference>
<feature type="region of interest" description="Disordered" evidence="1">
    <location>
        <begin position="34"/>
        <end position="54"/>
    </location>
</feature>
<gene>
    <name evidence="2" type="ORF">N7460_008075</name>
</gene>
<sequence>MANTTFHIRMDVGNSKGTPDFVNQSRAVSVLGYSTHKPFSPGQKGTSPEKKKTDGLQVLDLNTGARRARNHGPRARASGCCIIGHLQFSYALEGNEGVAVCAAGWRSGSSVEVQYLLMAWRKGHKVRENPNIITVNRVSHYAASNVKSPHYPCDVASIKSLYHSFHSRILEVSMAGKSTIEN</sequence>
<accession>A0AAD6IA80</accession>